<dbReference type="InterPro" id="IPR011098">
    <property type="entry name" value="G5_dom"/>
</dbReference>
<dbReference type="Gene3D" id="2.20.230.10">
    <property type="entry name" value="Resuscitation-promoting factor rpfb"/>
    <property type="match status" value="1"/>
</dbReference>
<dbReference type="Gene3D" id="3.10.350.10">
    <property type="entry name" value="LysM domain"/>
    <property type="match status" value="1"/>
</dbReference>
<feature type="domain" description="LysM" evidence="5">
    <location>
        <begin position="390"/>
        <end position="434"/>
    </location>
</feature>
<gene>
    <name evidence="6" type="ORF">H8695_09490</name>
</gene>
<feature type="transmembrane region" description="Helical" evidence="3">
    <location>
        <begin position="209"/>
        <end position="230"/>
    </location>
</feature>
<dbReference type="Pfam" id="PF01551">
    <property type="entry name" value="Peptidase_M23"/>
    <property type="match status" value="1"/>
</dbReference>
<dbReference type="EMBL" id="JACRSP010000004">
    <property type="protein sequence ID" value="MBC8536918.1"/>
    <property type="molecule type" value="Genomic_DNA"/>
</dbReference>
<sequence>MAQKRAGTKKKPADARQARPTEAKDGNKPLSYYFAAVLRTALRVIYRTGMWERKTLRRIARKTKRLWNRVKYQILVLLGRKPKIETYQAKRRIPTLFEEEKQPALENRASKTEYAHVYEKAADRAAEKTVQAPVAAAATQVQAAPQVAAPQVQAEAQTQAAPQAPAEPRVPVYQRLFIAFLSLISGYPKEEITLPLSASMRKKCLHATVARSLSYVAPVMALAALTVLIISAKDYTLGVKVAIDGENVAVLQSEEQYDEILLNVERYVANITGEYHHIDAEPTFQTTLVNKNLLEDHAALEDKMIEKAGDVITESYGLYLDGELIAVNSDGAAMQDVLDGILDSYRSGAEGERVEFIQNLRIERDLLPKKQEKSLFEITQMLTATSVGEVTYTVQKNDTLSKIASKCDMKLTELTNLNEGVDPMKLKVGMKLTVAKPVPAISVKVVKNVTYEESIPYEVVSSTTGDLYKNQVKVTTKGVNGVAQVEAEVCLVDNEEVSRLELSRTVVSEPVTQVELRGTKALPAKAPTGTFRRPLSGTITSRFGVKRGKSYHTGLDIAAKRGTVIVAADGGTVTFAGWSGNYGKLVKIDHGNGLVTYYAHCDTLLVSKGDKVAKGESIAKVGSTGNSTGPHLHLEVRKNGKPVNPTNYVNY</sequence>
<dbReference type="Pfam" id="PF01476">
    <property type="entry name" value="LysM"/>
    <property type="match status" value="1"/>
</dbReference>
<keyword evidence="3" id="KW-1133">Transmembrane helix</keyword>
<protein>
    <submittedName>
        <fullName evidence="6">Peptidoglycan DD-metalloendopeptidase family protein</fullName>
    </submittedName>
</protein>
<name>A0A926DE33_9FIRM</name>
<comment type="caution">
    <text evidence="6">The sequence shown here is derived from an EMBL/GenBank/DDBJ whole genome shotgun (WGS) entry which is preliminary data.</text>
</comment>
<evidence type="ECO:0000259" key="5">
    <source>
        <dbReference type="PROSITE" id="PS51782"/>
    </source>
</evidence>
<evidence type="ECO:0000259" key="4">
    <source>
        <dbReference type="PROSITE" id="PS51109"/>
    </source>
</evidence>
<feature type="domain" description="G5" evidence="4">
    <location>
        <begin position="441"/>
        <end position="521"/>
    </location>
</feature>
<dbReference type="PROSITE" id="PS51109">
    <property type="entry name" value="G5"/>
    <property type="match status" value="1"/>
</dbReference>
<proteinExistence type="predicted"/>
<dbReference type="InterPro" id="IPR016047">
    <property type="entry name" value="M23ase_b-sheet_dom"/>
</dbReference>
<dbReference type="Pfam" id="PF07501">
    <property type="entry name" value="G5"/>
    <property type="match status" value="1"/>
</dbReference>
<dbReference type="InterPro" id="IPR050570">
    <property type="entry name" value="Cell_wall_metabolism_enzyme"/>
</dbReference>
<dbReference type="PROSITE" id="PS51782">
    <property type="entry name" value="LYSM"/>
    <property type="match status" value="1"/>
</dbReference>
<feature type="compositionally biased region" description="Basic residues" evidence="2">
    <location>
        <begin position="1"/>
        <end position="10"/>
    </location>
</feature>
<dbReference type="Proteomes" id="UP000620366">
    <property type="component" value="Unassembled WGS sequence"/>
</dbReference>
<dbReference type="InterPro" id="IPR036779">
    <property type="entry name" value="LysM_dom_sf"/>
</dbReference>
<dbReference type="InterPro" id="IPR011055">
    <property type="entry name" value="Dup_hybrid_motif"/>
</dbReference>
<dbReference type="SMART" id="SM01208">
    <property type="entry name" value="G5"/>
    <property type="match status" value="1"/>
</dbReference>
<evidence type="ECO:0000313" key="6">
    <source>
        <dbReference type="EMBL" id="MBC8536918.1"/>
    </source>
</evidence>
<dbReference type="RefSeq" id="WP_249300970.1">
    <property type="nucleotide sequence ID" value="NZ_JACRSP010000004.1"/>
</dbReference>
<keyword evidence="7" id="KW-1185">Reference proteome</keyword>
<dbReference type="SUPFAM" id="SSF51261">
    <property type="entry name" value="Duplicated hybrid motif"/>
    <property type="match status" value="1"/>
</dbReference>
<feature type="region of interest" description="Disordered" evidence="2">
    <location>
        <begin position="1"/>
        <end position="24"/>
    </location>
</feature>
<accession>A0A926DE33</accession>
<keyword evidence="1" id="KW-0732">Signal</keyword>
<dbReference type="SMART" id="SM00257">
    <property type="entry name" value="LysM"/>
    <property type="match status" value="1"/>
</dbReference>
<dbReference type="SUPFAM" id="SSF54106">
    <property type="entry name" value="LysM domain"/>
    <property type="match status" value="1"/>
</dbReference>
<reference evidence="6" key="1">
    <citation type="submission" date="2020-08" db="EMBL/GenBank/DDBJ databases">
        <title>Genome public.</title>
        <authorList>
            <person name="Liu C."/>
            <person name="Sun Q."/>
        </authorList>
    </citation>
    <scope>NUCLEOTIDE SEQUENCE</scope>
    <source>
        <strain evidence="6">BX7</strain>
    </source>
</reference>
<organism evidence="6 7">
    <name type="scientific">Feifania hominis</name>
    <dbReference type="NCBI Taxonomy" id="2763660"/>
    <lineage>
        <taxon>Bacteria</taxon>
        <taxon>Bacillati</taxon>
        <taxon>Bacillota</taxon>
        <taxon>Clostridia</taxon>
        <taxon>Eubacteriales</taxon>
        <taxon>Feifaniaceae</taxon>
        <taxon>Feifania</taxon>
    </lineage>
</organism>
<dbReference type="Gene3D" id="2.70.70.10">
    <property type="entry name" value="Glucose Permease (Domain IIA)"/>
    <property type="match status" value="1"/>
</dbReference>
<evidence type="ECO:0000256" key="2">
    <source>
        <dbReference type="SAM" id="MobiDB-lite"/>
    </source>
</evidence>
<feature type="compositionally biased region" description="Basic and acidic residues" evidence="2">
    <location>
        <begin position="11"/>
        <end position="24"/>
    </location>
</feature>
<dbReference type="AlphaFoldDB" id="A0A926DE33"/>
<evidence type="ECO:0000313" key="7">
    <source>
        <dbReference type="Proteomes" id="UP000620366"/>
    </source>
</evidence>
<keyword evidence="3" id="KW-0812">Transmembrane</keyword>
<keyword evidence="3" id="KW-0472">Membrane</keyword>
<evidence type="ECO:0000256" key="1">
    <source>
        <dbReference type="ARBA" id="ARBA00022729"/>
    </source>
</evidence>
<dbReference type="CDD" id="cd00118">
    <property type="entry name" value="LysM"/>
    <property type="match status" value="1"/>
</dbReference>
<evidence type="ECO:0000256" key="3">
    <source>
        <dbReference type="SAM" id="Phobius"/>
    </source>
</evidence>
<dbReference type="CDD" id="cd12797">
    <property type="entry name" value="M23_peptidase"/>
    <property type="match status" value="1"/>
</dbReference>
<dbReference type="PANTHER" id="PTHR21666">
    <property type="entry name" value="PEPTIDASE-RELATED"/>
    <property type="match status" value="1"/>
</dbReference>
<dbReference type="PANTHER" id="PTHR21666:SF270">
    <property type="entry name" value="MUREIN HYDROLASE ACTIVATOR ENVC"/>
    <property type="match status" value="1"/>
</dbReference>
<feature type="region of interest" description="Disordered" evidence="2">
    <location>
        <begin position="622"/>
        <end position="651"/>
    </location>
</feature>
<dbReference type="InterPro" id="IPR018392">
    <property type="entry name" value="LysM"/>
</dbReference>
<dbReference type="GO" id="GO:0004222">
    <property type="term" value="F:metalloendopeptidase activity"/>
    <property type="evidence" value="ECO:0007669"/>
    <property type="project" value="TreeGrafter"/>
</dbReference>